<evidence type="ECO:0000256" key="2">
    <source>
        <dbReference type="ARBA" id="ARBA00006217"/>
    </source>
</evidence>
<dbReference type="Gene3D" id="3.40.1050.10">
    <property type="entry name" value="Carbonic anhydrase"/>
    <property type="match status" value="1"/>
</dbReference>
<evidence type="ECO:0000256" key="4">
    <source>
        <dbReference type="ARBA" id="ARBA00022833"/>
    </source>
</evidence>
<feature type="binding site" evidence="7">
    <location>
        <position position="149"/>
    </location>
    <ligand>
        <name>Zn(2+)</name>
        <dbReference type="ChEBI" id="CHEBI:29105"/>
    </ligand>
</feature>
<dbReference type="PANTHER" id="PTHR11002:SF45">
    <property type="entry name" value="CARBONIC ANHYDRASE"/>
    <property type="match status" value="1"/>
</dbReference>
<evidence type="ECO:0000256" key="5">
    <source>
        <dbReference type="ARBA" id="ARBA00023239"/>
    </source>
</evidence>
<dbReference type="Pfam" id="PF00484">
    <property type="entry name" value="Pro_CA"/>
    <property type="match status" value="1"/>
</dbReference>
<accession>H1A8N1</accession>
<dbReference type="PROSITE" id="PS00704">
    <property type="entry name" value="PROK_CO2_ANHYDRASE_1"/>
    <property type="match status" value="1"/>
</dbReference>
<dbReference type="EMBL" id="AB514529">
    <property type="protein sequence ID" value="BAL46502.1"/>
    <property type="molecule type" value="mRNA"/>
</dbReference>
<proteinExistence type="evidence at transcript level"/>
<evidence type="ECO:0000256" key="6">
    <source>
        <dbReference type="ARBA" id="ARBA00048348"/>
    </source>
</evidence>
<organism evidence="9">
    <name type="scientific">Diospyros kaki</name>
    <name type="common">Kaki persimmon</name>
    <name type="synonym">Diospyros chinensis</name>
    <dbReference type="NCBI Taxonomy" id="35925"/>
    <lineage>
        <taxon>Eukaryota</taxon>
        <taxon>Viridiplantae</taxon>
        <taxon>Streptophyta</taxon>
        <taxon>Embryophyta</taxon>
        <taxon>Tracheophyta</taxon>
        <taxon>Spermatophyta</taxon>
        <taxon>Magnoliopsida</taxon>
        <taxon>eudicotyledons</taxon>
        <taxon>Gunneridae</taxon>
        <taxon>Pentapetalae</taxon>
        <taxon>asterids</taxon>
        <taxon>Ericales</taxon>
        <taxon>Ebenaceae</taxon>
        <taxon>Diospyros</taxon>
    </lineage>
</organism>
<feature type="binding site" evidence="7">
    <location>
        <position position="146"/>
    </location>
    <ligand>
        <name>Zn(2+)</name>
        <dbReference type="ChEBI" id="CHEBI:29105"/>
    </ligand>
</feature>
<dbReference type="FunFam" id="3.40.1050.10:FF:000003">
    <property type="entry name" value="Carbonic anhydrase"/>
    <property type="match status" value="1"/>
</dbReference>
<comment type="cofactor">
    <cofactor evidence="7">
        <name>Zn(2+)</name>
        <dbReference type="ChEBI" id="CHEBI:29105"/>
    </cofactor>
    <text evidence="7">Binds 1 zinc ion per subunit.</text>
</comment>
<dbReference type="SUPFAM" id="SSF53056">
    <property type="entry name" value="beta-carbonic anhydrase, cab"/>
    <property type="match status" value="1"/>
</dbReference>
<dbReference type="InterPro" id="IPR036874">
    <property type="entry name" value="Carbonic_anhydrase_sf"/>
</dbReference>
<evidence type="ECO:0000313" key="9">
    <source>
        <dbReference type="EMBL" id="BAL46502.1"/>
    </source>
</evidence>
<dbReference type="GO" id="GO:0008270">
    <property type="term" value="F:zinc ion binding"/>
    <property type="evidence" value="ECO:0007669"/>
    <property type="project" value="UniProtKB-UniRule"/>
</dbReference>
<dbReference type="InterPro" id="IPR001765">
    <property type="entry name" value="Carbonic_anhydrase"/>
</dbReference>
<reference evidence="9" key="1">
    <citation type="submission" date="2009-08" db="EMBL/GenBank/DDBJ databases">
        <title>Isolation of cDNA clones corresponding to genes that are regulated in response to water stress in the calyx of persimmon fruit (Diospyros kaki Thunb.).</title>
        <authorList>
            <person name="Mita S."/>
            <person name="Kubo Y."/>
            <person name="Inaba A."/>
            <person name="Nakano R."/>
        </authorList>
    </citation>
    <scope>NUCLEOTIDE SEQUENCE</scope>
</reference>
<dbReference type="AlphaFoldDB" id="H1A8N1"/>
<dbReference type="GO" id="GO:0004089">
    <property type="term" value="F:carbonate dehydratase activity"/>
    <property type="evidence" value="ECO:0007669"/>
    <property type="project" value="UniProtKB-UniRule"/>
</dbReference>
<feature type="binding site" evidence="7">
    <location>
        <position position="88"/>
    </location>
    <ligand>
        <name>Zn(2+)</name>
        <dbReference type="ChEBI" id="CHEBI:29105"/>
    </ligand>
</feature>
<dbReference type="InterPro" id="IPR015892">
    <property type="entry name" value="Carbonic_anhydrase_CS"/>
</dbReference>
<protein>
    <recommendedName>
        <fullName evidence="3 8">Carbonic anhydrase</fullName>
        <ecNumber evidence="3 8">4.2.1.1</ecNumber>
    </recommendedName>
    <alternativeName>
        <fullName evidence="8">Carbonate dehydratase</fullName>
    </alternativeName>
</protein>
<keyword evidence="4 7" id="KW-0862">Zinc</keyword>
<name>H1A8N1_DIOKA</name>
<gene>
    <name evidence="9" type="primary">Dk123</name>
</gene>
<evidence type="ECO:0000256" key="7">
    <source>
        <dbReference type="PIRSR" id="PIRSR601765-1"/>
    </source>
</evidence>
<dbReference type="SMART" id="SM00947">
    <property type="entry name" value="Pro_CA"/>
    <property type="match status" value="1"/>
</dbReference>
<evidence type="ECO:0000256" key="8">
    <source>
        <dbReference type="RuleBase" id="RU003956"/>
    </source>
</evidence>
<feature type="binding site" evidence="7">
    <location>
        <position position="86"/>
    </location>
    <ligand>
        <name>Zn(2+)</name>
        <dbReference type="ChEBI" id="CHEBI:29105"/>
    </ligand>
</feature>
<dbReference type="EC" id="4.2.1.1" evidence="3 8"/>
<comment type="function">
    <text evidence="1 8">Reversible hydration of carbon dioxide.</text>
</comment>
<evidence type="ECO:0000256" key="3">
    <source>
        <dbReference type="ARBA" id="ARBA00012925"/>
    </source>
</evidence>
<dbReference type="GO" id="GO:0015976">
    <property type="term" value="P:carbon utilization"/>
    <property type="evidence" value="ECO:0007669"/>
    <property type="project" value="InterPro"/>
</dbReference>
<keyword evidence="7" id="KW-0479">Metal-binding</keyword>
<sequence>MTDQPSNVAAVAGGIKKLLREEEDLQGGEDQTTKTTTEVVDEPPFVPIERIKEGFIHFKINEYDKYPECFEELKKGQSPKFLVFACSDSRVSPSRILNFKPGEAFMVRNIANIVPAFNQVRYSGVGAIIEYSVGVLEVETISVIGHSKCGGIKAPLDLPDDGAVSNDFVDDWVKIGLPAKAKVKADFGDKCLDEQQMHLEKEAVNLSLLNLLSYPYVQEGVAQRNLKLMGGYYDFIQGRFELWGFKLEVMPPLII</sequence>
<evidence type="ECO:0000256" key="1">
    <source>
        <dbReference type="ARBA" id="ARBA00002904"/>
    </source>
</evidence>
<comment type="catalytic activity">
    <reaction evidence="6 8">
        <text>hydrogencarbonate + H(+) = CO2 + H2O</text>
        <dbReference type="Rhea" id="RHEA:10748"/>
        <dbReference type="ChEBI" id="CHEBI:15377"/>
        <dbReference type="ChEBI" id="CHEBI:15378"/>
        <dbReference type="ChEBI" id="CHEBI:16526"/>
        <dbReference type="ChEBI" id="CHEBI:17544"/>
        <dbReference type="EC" id="4.2.1.1"/>
    </reaction>
</comment>
<keyword evidence="5 8" id="KW-0456">Lyase</keyword>
<comment type="similarity">
    <text evidence="2 8">Belongs to the beta-class carbonic anhydrase family.</text>
</comment>
<dbReference type="PANTHER" id="PTHR11002">
    <property type="entry name" value="CARBONIC ANHYDRASE"/>
    <property type="match status" value="1"/>
</dbReference>